<evidence type="ECO:0000313" key="2">
    <source>
        <dbReference type="Proteomes" id="UP000276133"/>
    </source>
</evidence>
<evidence type="ECO:0000313" key="1">
    <source>
        <dbReference type="EMBL" id="RNA24709.1"/>
    </source>
</evidence>
<sequence>MKNRLFNRHNISEKSETETKDVINRDLHLRHFLKVSVVWFSNSLEYSKMNILYFKLKKEKYLPCISFEEIEREESFSLTKGDLKCSFS</sequence>
<name>A0A3M7RML5_BRAPC</name>
<proteinExistence type="predicted"/>
<dbReference type="Proteomes" id="UP000276133">
    <property type="component" value="Unassembled WGS sequence"/>
</dbReference>
<reference evidence="1 2" key="1">
    <citation type="journal article" date="2018" name="Sci. Rep.">
        <title>Genomic signatures of local adaptation to the degree of environmental predictability in rotifers.</title>
        <authorList>
            <person name="Franch-Gras L."/>
            <person name="Hahn C."/>
            <person name="Garcia-Roger E.M."/>
            <person name="Carmona M.J."/>
            <person name="Serra M."/>
            <person name="Gomez A."/>
        </authorList>
    </citation>
    <scope>NUCLEOTIDE SEQUENCE [LARGE SCALE GENOMIC DNA]</scope>
    <source>
        <strain evidence="1">HYR1</strain>
    </source>
</reference>
<comment type="caution">
    <text evidence="1">The sequence shown here is derived from an EMBL/GenBank/DDBJ whole genome shotgun (WGS) entry which is preliminary data.</text>
</comment>
<dbReference type="EMBL" id="REGN01003065">
    <property type="protein sequence ID" value="RNA24709.1"/>
    <property type="molecule type" value="Genomic_DNA"/>
</dbReference>
<protein>
    <submittedName>
        <fullName evidence="1">Uncharacterized protein</fullName>
    </submittedName>
</protein>
<keyword evidence="2" id="KW-1185">Reference proteome</keyword>
<gene>
    <name evidence="1" type="ORF">BpHYR1_040507</name>
</gene>
<accession>A0A3M7RML5</accession>
<organism evidence="1 2">
    <name type="scientific">Brachionus plicatilis</name>
    <name type="common">Marine rotifer</name>
    <name type="synonym">Brachionus muelleri</name>
    <dbReference type="NCBI Taxonomy" id="10195"/>
    <lineage>
        <taxon>Eukaryota</taxon>
        <taxon>Metazoa</taxon>
        <taxon>Spiralia</taxon>
        <taxon>Gnathifera</taxon>
        <taxon>Rotifera</taxon>
        <taxon>Eurotatoria</taxon>
        <taxon>Monogononta</taxon>
        <taxon>Pseudotrocha</taxon>
        <taxon>Ploima</taxon>
        <taxon>Brachionidae</taxon>
        <taxon>Brachionus</taxon>
    </lineage>
</organism>
<dbReference type="AlphaFoldDB" id="A0A3M7RML5"/>